<organism evidence="1">
    <name type="scientific">marine metagenome</name>
    <dbReference type="NCBI Taxonomy" id="408172"/>
    <lineage>
        <taxon>unclassified sequences</taxon>
        <taxon>metagenomes</taxon>
        <taxon>ecological metagenomes</taxon>
    </lineage>
</organism>
<evidence type="ECO:0000313" key="1">
    <source>
        <dbReference type="EMBL" id="SVB88482.1"/>
    </source>
</evidence>
<sequence>VWQTKMPPMRSLAPIEKIYLLHDAHLIGVPDKEHILLTGKPWTGKLALPKTKEEAARISTSANTTVRPAFFPHTASEIDIAVAAIQKYFRDHNPQQIAEDKSDILENLFDKLEVQYTTVPSDYVLFPPMAQDKDDGTYGVH</sequence>
<reference evidence="1" key="1">
    <citation type="submission" date="2018-05" db="EMBL/GenBank/DDBJ databases">
        <authorList>
            <person name="Lanie J.A."/>
            <person name="Ng W.-L."/>
            <person name="Kazmierczak K.M."/>
            <person name="Andrzejewski T.M."/>
            <person name="Davidsen T.M."/>
            <person name="Wayne K.J."/>
            <person name="Tettelin H."/>
            <person name="Glass J.I."/>
            <person name="Rusch D."/>
            <person name="Podicherti R."/>
            <person name="Tsui H.-C.T."/>
            <person name="Winkler M.E."/>
        </authorList>
    </citation>
    <scope>NUCLEOTIDE SEQUENCE</scope>
</reference>
<feature type="non-terminal residue" evidence="1">
    <location>
        <position position="1"/>
    </location>
</feature>
<name>A0A382HN12_9ZZZZ</name>
<proteinExistence type="predicted"/>
<accession>A0A382HN12</accession>
<dbReference type="AlphaFoldDB" id="A0A382HN12"/>
<protein>
    <submittedName>
        <fullName evidence="1">Uncharacterized protein</fullName>
    </submittedName>
</protein>
<gene>
    <name evidence="1" type="ORF">METZ01_LOCUS241336</name>
</gene>
<dbReference type="EMBL" id="UINC01062153">
    <property type="protein sequence ID" value="SVB88482.1"/>
    <property type="molecule type" value="Genomic_DNA"/>
</dbReference>